<dbReference type="Proteomes" id="UP001139012">
    <property type="component" value="Unassembled WGS sequence"/>
</dbReference>
<comment type="caution">
    <text evidence="1">The sequence shown here is derived from an EMBL/GenBank/DDBJ whole genome shotgun (WGS) entry which is preliminary data.</text>
</comment>
<evidence type="ECO:0000313" key="4">
    <source>
        <dbReference type="Proteomes" id="UP001139054"/>
    </source>
</evidence>
<proteinExistence type="predicted"/>
<sequence>MMSDNESVIAAIEEAQRLLTVYDQATSRKNQEDLIAMLQFILCDPSVSLAVRRLKSRSRLSLVESSRRYAG</sequence>
<dbReference type="EMBL" id="JAKLTY010000016">
    <property type="protein sequence ID" value="MCG2629847.1"/>
    <property type="molecule type" value="Genomic_DNA"/>
</dbReference>
<dbReference type="Proteomes" id="UP001139054">
    <property type="component" value="Unassembled WGS sequence"/>
</dbReference>
<evidence type="ECO:0000313" key="1">
    <source>
        <dbReference type="EMBL" id="MCG2629847.1"/>
    </source>
</evidence>
<gene>
    <name evidence="2" type="ORF">L6637_11905</name>
    <name evidence="1" type="ORF">L6654_24785</name>
</gene>
<evidence type="ECO:0000313" key="2">
    <source>
        <dbReference type="EMBL" id="MCG2667661.1"/>
    </source>
</evidence>
<evidence type="ECO:0000313" key="3">
    <source>
        <dbReference type="Proteomes" id="UP001139012"/>
    </source>
</evidence>
<keyword evidence="3" id="KW-1185">Reference proteome</keyword>
<accession>A0A9X1RE54</accession>
<reference evidence="1" key="1">
    <citation type="submission" date="2022-01" db="EMBL/GenBank/DDBJ databases">
        <title>Genome sequnece data of strain Bradyrhizobium sp. nov.</title>
        <authorList>
            <person name="Zhang J."/>
        </authorList>
    </citation>
    <scope>NUCLEOTIDE SEQUENCE</scope>
    <source>
        <strain evidence="2">WYCCWR 12774</strain>
        <strain evidence="1">WYCCWR 13023</strain>
    </source>
</reference>
<organism evidence="1 4">
    <name type="scientific">Bradyrhizobium zhengyangense</name>
    <dbReference type="NCBI Taxonomy" id="2911009"/>
    <lineage>
        <taxon>Bacteria</taxon>
        <taxon>Pseudomonadati</taxon>
        <taxon>Pseudomonadota</taxon>
        <taxon>Alphaproteobacteria</taxon>
        <taxon>Hyphomicrobiales</taxon>
        <taxon>Nitrobacteraceae</taxon>
        <taxon>Bradyrhizobium</taxon>
    </lineage>
</organism>
<protein>
    <submittedName>
        <fullName evidence="1">Uncharacterized protein</fullName>
    </submittedName>
</protein>
<dbReference type="RefSeq" id="WP_237870766.1">
    <property type="nucleotide sequence ID" value="NZ_JAKLTY010000016.1"/>
</dbReference>
<name>A0A9X1RE54_9BRAD</name>
<dbReference type="AlphaFoldDB" id="A0A9X1RE54"/>
<dbReference type="EMBL" id="JAKLUA010000003">
    <property type="protein sequence ID" value="MCG2667661.1"/>
    <property type="molecule type" value="Genomic_DNA"/>
</dbReference>